<accession>A0A392R883</accession>
<reference evidence="2 3" key="1">
    <citation type="journal article" date="2018" name="Front. Plant Sci.">
        <title>Red Clover (Trifolium pratense) and Zigzag Clover (T. medium) - A Picture of Genomic Similarities and Differences.</title>
        <authorList>
            <person name="Dluhosova J."/>
            <person name="Istvanek J."/>
            <person name="Nedelnik J."/>
            <person name="Repkova J."/>
        </authorList>
    </citation>
    <scope>NUCLEOTIDE SEQUENCE [LARGE SCALE GENOMIC DNA]</scope>
    <source>
        <strain evidence="3">cv. 10/8</strain>
        <tissue evidence="2">Leaf</tissue>
    </source>
</reference>
<protein>
    <submittedName>
        <fullName evidence="2">Uncharacterized protein</fullName>
    </submittedName>
</protein>
<name>A0A392R883_9FABA</name>
<evidence type="ECO:0000313" key="2">
    <source>
        <dbReference type="EMBL" id="MCI31765.1"/>
    </source>
</evidence>
<dbReference type="AlphaFoldDB" id="A0A392R883"/>
<keyword evidence="3" id="KW-1185">Reference proteome</keyword>
<organism evidence="2 3">
    <name type="scientific">Trifolium medium</name>
    <dbReference type="NCBI Taxonomy" id="97028"/>
    <lineage>
        <taxon>Eukaryota</taxon>
        <taxon>Viridiplantae</taxon>
        <taxon>Streptophyta</taxon>
        <taxon>Embryophyta</taxon>
        <taxon>Tracheophyta</taxon>
        <taxon>Spermatophyta</taxon>
        <taxon>Magnoliopsida</taxon>
        <taxon>eudicotyledons</taxon>
        <taxon>Gunneridae</taxon>
        <taxon>Pentapetalae</taxon>
        <taxon>rosids</taxon>
        <taxon>fabids</taxon>
        <taxon>Fabales</taxon>
        <taxon>Fabaceae</taxon>
        <taxon>Papilionoideae</taxon>
        <taxon>50 kb inversion clade</taxon>
        <taxon>NPAAA clade</taxon>
        <taxon>Hologalegina</taxon>
        <taxon>IRL clade</taxon>
        <taxon>Trifolieae</taxon>
        <taxon>Trifolium</taxon>
    </lineage>
</organism>
<comment type="caution">
    <text evidence="2">The sequence shown here is derived from an EMBL/GenBank/DDBJ whole genome shotgun (WGS) entry which is preliminary data.</text>
</comment>
<feature type="non-terminal residue" evidence="2">
    <location>
        <position position="111"/>
    </location>
</feature>
<proteinExistence type="predicted"/>
<dbReference type="Proteomes" id="UP000265520">
    <property type="component" value="Unassembled WGS sequence"/>
</dbReference>
<evidence type="ECO:0000313" key="3">
    <source>
        <dbReference type="Proteomes" id="UP000265520"/>
    </source>
</evidence>
<feature type="region of interest" description="Disordered" evidence="1">
    <location>
        <begin position="61"/>
        <end position="81"/>
    </location>
</feature>
<dbReference type="EMBL" id="LXQA010189849">
    <property type="protein sequence ID" value="MCI31765.1"/>
    <property type="molecule type" value="Genomic_DNA"/>
</dbReference>
<feature type="non-terminal residue" evidence="2">
    <location>
        <position position="1"/>
    </location>
</feature>
<sequence length="111" mass="12704">IDLEKHIEHEEDIVRVDDIVHVIRVSEDETSTNNSAKKIVTNNAYSILKETEAATITNLERQNEEDDTMVNAPKRQNDNDFNHRASEEVLEEEIMHVPTNTAQNNARPVDP</sequence>
<evidence type="ECO:0000256" key="1">
    <source>
        <dbReference type="SAM" id="MobiDB-lite"/>
    </source>
</evidence>